<dbReference type="PIRSF" id="PIRSF036492">
    <property type="entry name" value="ALDH"/>
    <property type="match status" value="1"/>
</dbReference>
<dbReference type="InterPro" id="IPR029510">
    <property type="entry name" value="Ald_DH_CS_GLU"/>
</dbReference>
<keyword evidence="2 4" id="KW-0560">Oxidoreductase</keyword>
<evidence type="ECO:0000256" key="3">
    <source>
        <dbReference type="ARBA" id="ARBA00023027"/>
    </source>
</evidence>
<proteinExistence type="inferred from homology"/>
<reference evidence="9 10" key="1">
    <citation type="submission" date="2016-10" db="EMBL/GenBank/DDBJ databases">
        <authorList>
            <person name="de Groot N.N."/>
        </authorList>
    </citation>
    <scope>NUCLEOTIDE SEQUENCE [LARGE SCALE GENOMIC DNA]</scope>
    <source>
        <strain evidence="9 10">R-24608</strain>
    </source>
</reference>
<evidence type="ECO:0000256" key="1">
    <source>
        <dbReference type="ARBA" id="ARBA00009986"/>
    </source>
</evidence>
<dbReference type="PROSITE" id="PS00687">
    <property type="entry name" value="ALDEHYDE_DEHYDR_GLU"/>
    <property type="match status" value="1"/>
</dbReference>
<keyword evidence="3" id="KW-0520">NAD</keyword>
<evidence type="ECO:0000256" key="5">
    <source>
        <dbReference type="PIRSR" id="PIRSR036492-1"/>
    </source>
</evidence>
<accession>A0A1I7G6G5</accession>
<dbReference type="Pfam" id="PF00171">
    <property type="entry name" value="Aldedh"/>
    <property type="match status" value="1"/>
</dbReference>
<dbReference type="Proteomes" id="UP000183656">
    <property type="component" value="Unassembled WGS sequence"/>
</dbReference>
<dbReference type="AlphaFoldDB" id="A0A1I7G6G5"/>
<evidence type="ECO:0000256" key="4">
    <source>
        <dbReference type="PIRNR" id="PIRNR036492"/>
    </source>
</evidence>
<sequence length="487" mass="53031">MPGPIMPGMTTDDIRALFEVQYQASRAQPDVPLLLRRERLLRMRKLIDERGPELAAAVQADFGMRSLRLTEVADFFVLRALLSHTLSHLARWSRPQKVRTPLHLQPARAWIQRQPLGVVGVIAPWNYPIQLALAPAITALAAGNRVMVKPSELTPHLSAKLAEVVGQFFAPDELCVVQGDASVAALVASLPFDHLVFTGSTAVGRKVAQAAAANLTPTTLELGGKSPCIIDANCNLQEAALKIAHGKLLNAGQTCIAPDYVLLPQGSEAAFTEAYRAAVARLFPQIEGNPDYASIISARHLARLRTMLQQAQTQGAEVVSVQPAPVAPAPNHQASLGDGISRQMAPVLVFGATSSMQLMQEEIFGPVLPVITYERLDDAITHINANPRPLALYWFGNDARVRDDVLARTVSGGVTVNDTLMHIAHDNLPFGGVGDSGWGAYHGEQGFVRFSHQKSVLVQSPWAMGWLFYPPYGARFDRVMQALRRWL</sequence>
<feature type="domain" description="Aldehyde dehydrogenase" evidence="8">
    <location>
        <begin position="7"/>
        <end position="456"/>
    </location>
</feature>
<dbReference type="InterPro" id="IPR012394">
    <property type="entry name" value="Aldehyde_DH_NAD(P)"/>
</dbReference>
<dbReference type="PANTHER" id="PTHR43570:SF20">
    <property type="entry name" value="ALDEHYDE DEHYDROGENASE ALDX-RELATED"/>
    <property type="match status" value="1"/>
</dbReference>
<dbReference type="InterPro" id="IPR016161">
    <property type="entry name" value="Ald_DH/histidinol_DH"/>
</dbReference>
<organism evidence="9 10">
    <name type="scientific">Paenacidovorax caeni</name>
    <dbReference type="NCBI Taxonomy" id="343013"/>
    <lineage>
        <taxon>Bacteria</taxon>
        <taxon>Pseudomonadati</taxon>
        <taxon>Pseudomonadota</taxon>
        <taxon>Betaproteobacteria</taxon>
        <taxon>Burkholderiales</taxon>
        <taxon>Comamonadaceae</taxon>
        <taxon>Paenacidovorax</taxon>
    </lineage>
</organism>
<dbReference type="GO" id="GO:0006081">
    <property type="term" value="P:aldehyde metabolic process"/>
    <property type="evidence" value="ECO:0007669"/>
    <property type="project" value="InterPro"/>
</dbReference>
<dbReference type="STRING" id="343013.SAMN04489707_100482"/>
<evidence type="ECO:0000256" key="7">
    <source>
        <dbReference type="RuleBase" id="RU003345"/>
    </source>
</evidence>
<dbReference type="SUPFAM" id="SSF53720">
    <property type="entry name" value="ALDH-like"/>
    <property type="match status" value="1"/>
</dbReference>
<dbReference type="EMBL" id="FPBX01000004">
    <property type="protein sequence ID" value="SFU44037.1"/>
    <property type="molecule type" value="Genomic_DNA"/>
</dbReference>
<comment type="similarity">
    <text evidence="1 4 7">Belongs to the aldehyde dehydrogenase family.</text>
</comment>
<keyword evidence="10" id="KW-1185">Reference proteome</keyword>
<dbReference type="InterPro" id="IPR016160">
    <property type="entry name" value="Ald_DH_CS_CYS"/>
</dbReference>
<dbReference type="InterPro" id="IPR016162">
    <property type="entry name" value="Ald_DH_N"/>
</dbReference>
<name>A0A1I7G6G5_9BURK</name>
<evidence type="ECO:0000313" key="9">
    <source>
        <dbReference type="EMBL" id="SFU44037.1"/>
    </source>
</evidence>
<feature type="active site" evidence="5">
    <location>
        <position position="255"/>
    </location>
</feature>
<dbReference type="Gene3D" id="3.40.309.10">
    <property type="entry name" value="Aldehyde Dehydrogenase, Chain A, domain 2"/>
    <property type="match status" value="1"/>
</dbReference>
<feature type="active site" evidence="5 6">
    <location>
        <position position="221"/>
    </location>
</feature>
<dbReference type="InterPro" id="IPR016163">
    <property type="entry name" value="Ald_DH_C"/>
</dbReference>
<dbReference type="CDD" id="cd07133">
    <property type="entry name" value="ALDH_CALDH_CalB"/>
    <property type="match status" value="1"/>
</dbReference>
<dbReference type="PROSITE" id="PS00070">
    <property type="entry name" value="ALDEHYDE_DEHYDR_CYS"/>
    <property type="match status" value="1"/>
</dbReference>
<gene>
    <name evidence="9" type="ORF">SAMN04489707_100482</name>
</gene>
<dbReference type="InterPro" id="IPR015590">
    <property type="entry name" value="Aldehyde_DH_dom"/>
</dbReference>
<evidence type="ECO:0000256" key="2">
    <source>
        <dbReference type="ARBA" id="ARBA00023002"/>
    </source>
</evidence>
<protein>
    <recommendedName>
        <fullName evidence="4">Aldehyde dehydrogenase</fullName>
    </recommendedName>
</protein>
<dbReference type="PANTHER" id="PTHR43570">
    <property type="entry name" value="ALDEHYDE DEHYDROGENASE"/>
    <property type="match status" value="1"/>
</dbReference>
<dbReference type="FunFam" id="3.40.309.10:FF:000003">
    <property type="entry name" value="Aldehyde dehydrogenase"/>
    <property type="match status" value="1"/>
</dbReference>
<evidence type="ECO:0000256" key="6">
    <source>
        <dbReference type="PROSITE-ProRule" id="PRU10007"/>
    </source>
</evidence>
<dbReference type="GO" id="GO:0005737">
    <property type="term" value="C:cytoplasm"/>
    <property type="evidence" value="ECO:0007669"/>
    <property type="project" value="TreeGrafter"/>
</dbReference>
<dbReference type="GO" id="GO:0004029">
    <property type="term" value="F:aldehyde dehydrogenase (NAD+) activity"/>
    <property type="evidence" value="ECO:0007669"/>
    <property type="project" value="TreeGrafter"/>
</dbReference>
<dbReference type="Gene3D" id="3.40.605.10">
    <property type="entry name" value="Aldehyde Dehydrogenase, Chain A, domain 1"/>
    <property type="match status" value="1"/>
</dbReference>
<evidence type="ECO:0000259" key="8">
    <source>
        <dbReference type="Pfam" id="PF00171"/>
    </source>
</evidence>
<evidence type="ECO:0000313" key="10">
    <source>
        <dbReference type="Proteomes" id="UP000183656"/>
    </source>
</evidence>